<accession>E3M2S6</accession>
<dbReference type="EMBL" id="DS268422">
    <property type="protein sequence ID" value="EFO89927.1"/>
    <property type="molecule type" value="Genomic_DNA"/>
</dbReference>
<reference evidence="6" key="1">
    <citation type="submission" date="2007-07" db="EMBL/GenBank/DDBJ databases">
        <title>PCAP assembly of the Caenorhabditis remanei genome.</title>
        <authorList>
            <consortium name="The Caenorhabditis remanei Sequencing Consortium"/>
            <person name="Wilson R.K."/>
        </authorList>
    </citation>
    <scope>NUCLEOTIDE SEQUENCE [LARGE SCALE GENOMIC DNA]</scope>
    <source>
        <strain evidence="6">PB4641</strain>
    </source>
</reference>
<evidence type="ECO:0000256" key="3">
    <source>
        <dbReference type="ARBA" id="ARBA00022692"/>
    </source>
</evidence>
<keyword evidence="5" id="KW-0472">Membrane</keyword>
<evidence type="ECO:0000256" key="4">
    <source>
        <dbReference type="ARBA" id="ARBA00022989"/>
    </source>
</evidence>
<dbReference type="PANTHER" id="PTHR31322:SF2">
    <property type="entry name" value="E3 UBIQUITIN-PROTEIN LIGASE TM129"/>
    <property type="match status" value="1"/>
</dbReference>
<comment type="subcellular location">
    <subcellularLocation>
        <location evidence="1">Membrane</location>
        <topology evidence="1">Multi-pass membrane protein</topology>
    </subcellularLocation>
</comment>
<dbReference type="PANTHER" id="PTHR31322">
    <property type="entry name" value="E3 UBIQUITIN-PROTEIN LIGASE TM129"/>
    <property type="match status" value="1"/>
</dbReference>
<name>E3M2S6_CAERE</name>
<dbReference type="FunCoup" id="E3M2S6">
    <property type="interactions" value="2477"/>
</dbReference>
<gene>
    <name evidence="6" type="ORF">CRE_07480</name>
</gene>
<evidence type="ECO:0000256" key="1">
    <source>
        <dbReference type="ARBA" id="ARBA00004141"/>
    </source>
</evidence>
<evidence type="ECO:0000313" key="7">
    <source>
        <dbReference type="Proteomes" id="UP000008281"/>
    </source>
</evidence>
<dbReference type="Proteomes" id="UP000008281">
    <property type="component" value="Unassembled WGS sequence"/>
</dbReference>
<dbReference type="KEGG" id="crq:GCK72_023742"/>
<dbReference type="STRING" id="31234.E3M2S6"/>
<keyword evidence="4" id="KW-1133">Transmembrane helix</keyword>
<dbReference type="AlphaFoldDB" id="E3M2S6"/>
<evidence type="ECO:0000313" key="6">
    <source>
        <dbReference type="EMBL" id="EFO89927.1"/>
    </source>
</evidence>
<dbReference type="GeneID" id="9803712"/>
<organism evidence="7">
    <name type="scientific">Caenorhabditis remanei</name>
    <name type="common">Caenorhabditis vulgaris</name>
    <dbReference type="NCBI Taxonomy" id="31234"/>
    <lineage>
        <taxon>Eukaryota</taxon>
        <taxon>Metazoa</taxon>
        <taxon>Ecdysozoa</taxon>
        <taxon>Nematoda</taxon>
        <taxon>Chromadorea</taxon>
        <taxon>Rhabditida</taxon>
        <taxon>Rhabditina</taxon>
        <taxon>Rhabditomorpha</taxon>
        <taxon>Rhabditoidea</taxon>
        <taxon>Rhabditidae</taxon>
        <taxon>Peloderinae</taxon>
        <taxon>Caenorhabditis</taxon>
    </lineage>
</organism>
<dbReference type="GO" id="GO:0061630">
    <property type="term" value="F:ubiquitin protein ligase activity"/>
    <property type="evidence" value="ECO:0007669"/>
    <property type="project" value="InterPro"/>
</dbReference>
<protein>
    <submittedName>
        <fullName evidence="6">Uncharacterized protein</fullName>
    </submittedName>
</protein>
<dbReference type="eggNOG" id="KOG3899">
    <property type="taxonomic scope" value="Eukaryota"/>
</dbReference>
<keyword evidence="7" id="KW-1185">Reference proteome</keyword>
<dbReference type="InterPro" id="IPR018801">
    <property type="entry name" value="TM129"/>
</dbReference>
<evidence type="ECO:0000256" key="2">
    <source>
        <dbReference type="ARBA" id="ARBA00007332"/>
    </source>
</evidence>
<dbReference type="OMA" id="RADEHPI"/>
<keyword evidence="3" id="KW-0812">Transmembrane</keyword>
<proteinExistence type="inferred from homology"/>
<evidence type="ECO:0000256" key="5">
    <source>
        <dbReference type="ARBA" id="ARBA00023136"/>
    </source>
</evidence>
<sequence>MTSIKRGTWFFIFVLGVFSAITCQFTAPLTLMHVAGHIAILTAAHFALVFPPEELLDGLGLTLFDLFTIIYNSRHYGFVEYAAKRVAFFHAFVAAYPCVISLYFVHGNLFMTAVDTRRFPEPLDHPYMWFTAFVISVIGAALYCNRIKDYKQWPVYRYYNEHPDALEEAQDVISSPDTFRVKLSQRTFLFVTRSFFVYSSNWRFVAVKIADLRLQVDNTRMPLLPNNQDEEERIRYIFVKVRFRPEYLQSFTITLRQDYYRMLNEVLEVPIFVPPHINVPMTIMEELKEDFIDRIETNSRYLHRVKRSDLDPCFACGTEENIVKIEKTCTGQEPRVLFHDTGLRFTPPCENCTCRPLWCRNCIAQIFITKQNVDNIYRYEYFRGSAQCPTCRKNFCIRDVHCVDFEFIDEDAD</sequence>
<dbReference type="CTD" id="9803712"/>
<comment type="similarity">
    <text evidence="2">Belongs to the TMEM129 family.</text>
</comment>
<dbReference type="GO" id="GO:0016020">
    <property type="term" value="C:membrane"/>
    <property type="evidence" value="ECO:0007669"/>
    <property type="project" value="UniProtKB-SubCell"/>
</dbReference>
<dbReference type="Pfam" id="PF10272">
    <property type="entry name" value="Tmpp129"/>
    <property type="match status" value="1"/>
</dbReference>
<dbReference type="OrthoDB" id="10055027at2759"/>
<dbReference type="GO" id="GO:0016567">
    <property type="term" value="P:protein ubiquitination"/>
    <property type="evidence" value="ECO:0007669"/>
    <property type="project" value="InterPro"/>
</dbReference>
<dbReference type="HOGENOM" id="CLU_055694_0_0_1"/>
<dbReference type="GO" id="GO:0005783">
    <property type="term" value="C:endoplasmic reticulum"/>
    <property type="evidence" value="ECO:0007669"/>
    <property type="project" value="TreeGrafter"/>
</dbReference>